<dbReference type="Gene3D" id="1.10.510.10">
    <property type="entry name" value="Transferase(Phosphotransferase) domain 1"/>
    <property type="match status" value="1"/>
</dbReference>
<keyword evidence="8 19" id="KW-0812">Transmembrane</keyword>
<dbReference type="SUPFAM" id="SSF56112">
    <property type="entry name" value="Protein kinase-like (PK-like)"/>
    <property type="match status" value="1"/>
</dbReference>
<dbReference type="InterPro" id="IPR032675">
    <property type="entry name" value="LRR_dom_sf"/>
</dbReference>
<dbReference type="Pfam" id="PF13855">
    <property type="entry name" value="LRR_8"/>
    <property type="match status" value="1"/>
</dbReference>
<dbReference type="Gene3D" id="3.80.10.10">
    <property type="entry name" value="Ribonuclease Inhibitor"/>
    <property type="match status" value="1"/>
</dbReference>
<dbReference type="GO" id="GO:0005524">
    <property type="term" value="F:ATP binding"/>
    <property type="evidence" value="ECO:0007669"/>
    <property type="project" value="UniProtKB-UniRule"/>
</dbReference>
<dbReference type="InterPro" id="IPR017441">
    <property type="entry name" value="Protein_kinase_ATP_BS"/>
</dbReference>
<dbReference type="HOGENOM" id="CLU_000288_92_6_1"/>
<evidence type="ECO:0000256" key="19">
    <source>
        <dbReference type="SAM" id="Phobius"/>
    </source>
</evidence>
<dbReference type="Gramene" id="ERN01287">
    <property type="protein sequence ID" value="ERN01287"/>
    <property type="gene ID" value="AMTR_s00002p00251780"/>
</dbReference>
<feature type="domain" description="Protein kinase" evidence="21">
    <location>
        <begin position="312"/>
        <end position="586"/>
    </location>
</feature>
<evidence type="ECO:0000256" key="17">
    <source>
        <dbReference type="ARBA" id="ARBA00023180"/>
    </source>
</evidence>
<dbReference type="PROSITE" id="PS00107">
    <property type="entry name" value="PROTEIN_KINASE_ATP"/>
    <property type="match status" value="1"/>
</dbReference>
<evidence type="ECO:0000256" key="13">
    <source>
        <dbReference type="ARBA" id="ARBA00022840"/>
    </source>
</evidence>
<comment type="similarity">
    <text evidence="2">Belongs to the protein kinase superfamily. Ser/Thr protein kinase family.</text>
</comment>
<keyword evidence="4" id="KW-0723">Serine/threonine-protein kinase</keyword>
<dbReference type="Pfam" id="PF08263">
    <property type="entry name" value="LRRNT_2"/>
    <property type="match status" value="1"/>
</dbReference>
<keyword evidence="5" id="KW-0597">Phosphoprotein</keyword>
<evidence type="ECO:0000256" key="15">
    <source>
        <dbReference type="ARBA" id="ARBA00023136"/>
    </source>
</evidence>
<evidence type="ECO:0000256" key="6">
    <source>
        <dbReference type="ARBA" id="ARBA00022614"/>
    </source>
</evidence>
<keyword evidence="12" id="KW-0418">Kinase</keyword>
<organism evidence="22 23">
    <name type="scientific">Amborella trichopoda</name>
    <dbReference type="NCBI Taxonomy" id="13333"/>
    <lineage>
        <taxon>Eukaryota</taxon>
        <taxon>Viridiplantae</taxon>
        <taxon>Streptophyta</taxon>
        <taxon>Embryophyta</taxon>
        <taxon>Tracheophyta</taxon>
        <taxon>Spermatophyta</taxon>
        <taxon>Magnoliopsida</taxon>
        <taxon>Amborellales</taxon>
        <taxon>Amborellaceae</taxon>
        <taxon>Amborella</taxon>
    </lineage>
</organism>
<dbReference type="eggNOG" id="ENOG502QTGH">
    <property type="taxonomic scope" value="Eukaryota"/>
</dbReference>
<evidence type="ECO:0000313" key="23">
    <source>
        <dbReference type="Proteomes" id="UP000017836"/>
    </source>
</evidence>
<accession>W1NUJ0</accession>
<evidence type="ECO:0000256" key="11">
    <source>
        <dbReference type="ARBA" id="ARBA00022741"/>
    </source>
</evidence>
<evidence type="ECO:0000256" key="5">
    <source>
        <dbReference type="ARBA" id="ARBA00022553"/>
    </source>
</evidence>
<dbReference type="PROSITE" id="PS00108">
    <property type="entry name" value="PROTEIN_KINASE_ST"/>
    <property type="match status" value="1"/>
</dbReference>
<keyword evidence="10" id="KW-0677">Repeat</keyword>
<reference evidence="23" key="1">
    <citation type="journal article" date="2013" name="Science">
        <title>The Amborella genome and the evolution of flowering plants.</title>
        <authorList>
            <consortium name="Amborella Genome Project"/>
        </authorList>
    </citation>
    <scope>NUCLEOTIDE SEQUENCE [LARGE SCALE GENOMIC DNA]</scope>
</reference>
<evidence type="ECO:0000256" key="10">
    <source>
        <dbReference type="ARBA" id="ARBA00022737"/>
    </source>
</evidence>
<evidence type="ECO:0000256" key="1">
    <source>
        <dbReference type="ARBA" id="ARBA00004479"/>
    </source>
</evidence>
<evidence type="ECO:0000256" key="9">
    <source>
        <dbReference type="ARBA" id="ARBA00022729"/>
    </source>
</evidence>
<evidence type="ECO:0000256" key="14">
    <source>
        <dbReference type="ARBA" id="ARBA00022989"/>
    </source>
</evidence>
<dbReference type="InterPro" id="IPR000719">
    <property type="entry name" value="Prot_kinase_dom"/>
</dbReference>
<keyword evidence="7" id="KW-0808">Transferase</keyword>
<keyword evidence="17" id="KW-0325">Glycoprotein</keyword>
<evidence type="ECO:0000256" key="2">
    <source>
        <dbReference type="ARBA" id="ARBA00008684"/>
    </source>
</evidence>
<dbReference type="OrthoDB" id="4062651at2759"/>
<feature type="chain" id="PRO_5004807478" description="non-specific serine/threonine protein kinase" evidence="20">
    <location>
        <begin position="19"/>
        <end position="600"/>
    </location>
</feature>
<dbReference type="STRING" id="13333.W1NUJ0"/>
<dbReference type="InterPro" id="IPR008271">
    <property type="entry name" value="Ser/Thr_kinase_AS"/>
</dbReference>
<feature type="transmembrane region" description="Helical" evidence="19">
    <location>
        <begin position="242"/>
        <end position="266"/>
    </location>
</feature>
<evidence type="ECO:0000256" key="8">
    <source>
        <dbReference type="ARBA" id="ARBA00022692"/>
    </source>
</evidence>
<dbReference type="PANTHER" id="PTHR45974:SF28">
    <property type="entry name" value="LEUCINE-RICH REPEAT PROTEIN KINASE FAMILY PROTEIN"/>
    <property type="match status" value="1"/>
</dbReference>
<keyword evidence="11 18" id="KW-0547">Nucleotide-binding</keyword>
<dbReference type="GO" id="GO:0004674">
    <property type="term" value="F:protein serine/threonine kinase activity"/>
    <property type="evidence" value="ECO:0007669"/>
    <property type="project" value="UniProtKB-KW"/>
</dbReference>
<dbReference type="EMBL" id="KI394767">
    <property type="protein sequence ID" value="ERN01287.1"/>
    <property type="molecule type" value="Genomic_DNA"/>
</dbReference>
<evidence type="ECO:0000256" key="12">
    <source>
        <dbReference type="ARBA" id="ARBA00022777"/>
    </source>
</evidence>
<dbReference type="SUPFAM" id="SSF52058">
    <property type="entry name" value="L domain-like"/>
    <property type="match status" value="1"/>
</dbReference>
<dbReference type="Gene3D" id="3.30.200.20">
    <property type="entry name" value="Phosphorylase Kinase, domain 1"/>
    <property type="match status" value="1"/>
</dbReference>
<evidence type="ECO:0000256" key="20">
    <source>
        <dbReference type="SAM" id="SignalP"/>
    </source>
</evidence>
<protein>
    <recommendedName>
        <fullName evidence="3">non-specific serine/threonine protein kinase</fullName>
        <ecNumber evidence="3">2.7.11.1</ecNumber>
    </recommendedName>
</protein>
<keyword evidence="15 19" id="KW-0472">Membrane</keyword>
<evidence type="ECO:0000256" key="3">
    <source>
        <dbReference type="ARBA" id="ARBA00012513"/>
    </source>
</evidence>
<feature type="binding site" evidence="18">
    <location>
        <position position="340"/>
    </location>
    <ligand>
        <name>ATP</name>
        <dbReference type="ChEBI" id="CHEBI:30616"/>
    </ligand>
</feature>
<feature type="signal peptide" evidence="20">
    <location>
        <begin position="1"/>
        <end position="18"/>
    </location>
</feature>
<dbReference type="FunFam" id="1.10.510.10:FF:000146">
    <property type="entry name" value="LRR receptor-like serine/threonine-protein kinase IOS1"/>
    <property type="match status" value="1"/>
</dbReference>
<dbReference type="SMART" id="SM00220">
    <property type="entry name" value="S_TKc"/>
    <property type="match status" value="1"/>
</dbReference>
<dbReference type="InterPro" id="IPR013210">
    <property type="entry name" value="LRR_N_plant-typ"/>
</dbReference>
<evidence type="ECO:0000256" key="4">
    <source>
        <dbReference type="ARBA" id="ARBA00022527"/>
    </source>
</evidence>
<keyword evidence="13 18" id="KW-0067">ATP-binding</keyword>
<dbReference type="FunFam" id="3.80.10.10:FF:000101">
    <property type="entry name" value="LRR receptor-like serine/threonine-protein kinase ERECTA"/>
    <property type="match status" value="1"/>
</dbReference>
<evidence type="ECO:0000259" key="21">
    <source>
        <dbReference type="PROSITE" id="PS50011"/>
    </source>
</evidence>
<keyword evidence="23" id="KW-1185">Reference proteome</keyword>
<proteinExistence type="inferred from homology"/>
<keyword evidence="6" id="KW-0433">Leucine-rich repeat</keyword>
<dbReference type="EC" id="2.7.11.1" evidence="3"/>
<dbReference type="AlphaFoldDB" id="W1NUJ0"/>
<evidence type="ECO:0000256" key="18">
    <source>
        <dbReference type="PROSITE-ProRule" id="PRU10141"/>
    </source>
</evidence>
<keyword evidence="16" id="KW-0675">Receptor</keyword>
<dbReference type="KEGG" id="atr:18429369"/>
<name>W1NUJ0_AMBTC</name>
<dbReference type="InterPro" id="IPR001611">
    <property type="entry name" value="Leu-rich_rpt"/>
</dbReference>
<keyword evidence="14 19" id="KW-1133">Transmembrane helix</keyword>
<evidence type="ECO:0000256" key="16">
    <source>
        <dbReference type="ARBA" id="ARBA00023170"/>
    </source>
</evidence>
<dbReference type="GO" id="GO:0005886">
    <property type="term" value="C:plasma membrane"/>
    <property type="evidence" value="ECO:0007669"/>
    <property type="project" value="EnsemblPlants"/>
</dbReference>
<gene>
    <name evidence="22" type="ORF">AMTR_s00002p00251780</name>
</gene>
<dbReference type="Pfam" id="PF00069">
    <property type="entry name" value="Pkinase"/>
    <property type="match status" value="1"/>
</dbReference>
<comment type="subcellular location">
    <subcellularLocation>
        <location evidence="1">Membrane</location>
        <topology evidence="1">Single-pass type I membrane protein</topology>
    </subcellularLocation>
</comment>
<dbReference type="InterPro" id="IPR011009">
    <property type="entry name" value="Kinase-like_dom_sf"/>
</dbReference>
<keyword evidence="9 20" id="KW-0732">Signal</keyword>
<dbReference type="PANTHER" id="PTHR45974">
    <property type="entry name" value="RECEPTOR-LIKE PROTEIN 55"/>
    <property type="match status" value="1"/>
</dbReference>
<dbReference type="PROSITE" id="PS50011">
    <property type="entry name" value="PROTEIN_KINASE_DOM"/>
    <property type="match status" value="1"/>
</dbReference>
<evidence type="ECO:0000313" key="22">
    <source>
        <dbReference type="EMBL" id="ERN01287.1"/>
    </source>
</evidence>
<dbReference type="Proteomes" id="UP000017836">
    <property type="component" value="Unassembled WGS sequence"/>
</dbReference>
<sequence>MGILFFLFALTLTLSSLSSSVFGLTQDGEALLEMKRGLNDTKGLLSNWKDTDINPCNWTRISCHLHDQRVRVINLPFLRLGGTISPSIGKITRLHRLAIHENSLHGTIPAEIGNCTELRALYLRANYLEGGIPTELGRLSNLIILDLSSNSLRGSIPPSIGHLGRLRFLNLSTNFLSGEIPKTGVLGSFGNFSFIGNLDLCGPQVQRLCKGSLGFPAVLPGHVNDDEAVPPRRATSHYVNGVLIGAMSTLGLALFMLLSFLWICFLSRKGKLGKNYSNIGKKIDQDSGTKLVTFHGDLPYSSDEIIKRLESLSEADVVGSGGFGTVYKLVMGDGSAYAVKRIDRSRDKSDQMFERELEILGSIKHRNLVNLRGYCKFPTAKLLIYDYVVLGSLDYLLHERECTDQPLDWNARLRIALGSARGLAYLHQDCCPRIMHRDIKASNILLDENLEPHVSDFGLAKLLVDEEAHVTTVVAGTFGYLAPEYLHSGRATEKSDIYSFGVLILELVSGRRPTDPSFVKRGLNIVGWMNILSRENRLEEIVDKNCEDVDTDSVEAILDIARKCVDANPNDRPAMNRVLQMLEEVVMSPCPSEFYDSQSN</sequence>
<evidence type="ECO:0000256" key="7">
    <source>
        <dbReference type="ARBA" id="ARBA00022679"/>
    </source>
</evidence>
<dbReference type="OMA" id="RPTDACF"/>